<feature type="active site" evidence="1">
    <location>
        <position position="333"/>
    </location>
</feature>
<evidence type="ECO:0000256" key="1">
    <source>
        <dbReference type="PROSITE-ProRule" id="PRU01122"/>
    </source>
</evidence>
<evidence type="ECO:0000313" key="6">
    <source>
        <dbReference type="Proteomes" id="UP001266099"/>
    </source>
</evidence>
<dbReference type="InterPro" id="IPR036034">
    <property type="entry name" value="PDZ_sf"/>
</dbReference>
<evidence type="ECO:0000256" key="3">
    <source>
        <dbReference type="SAM" id="Phobius"/>
    </source>
</evidence>
<dbReference type="InterPro" id="IPR014721">
    <property type="entry name" value="Ribsml_uS5_D2-typ_fold_subgr"/>
</dbReference>
<dbReference type="Gene3D" id="2.30.42.10">
    <property type="match status" value="1"/>
</dbReference>
<dbReference type="EMBL" id="JAVDUJ010000001">
    <property type="protein sequence ID" value="MDR6939256.1"/>
    <property type="molecule type" value="Genomic_DNA"/>
</dbReference>
<feature type="active site" evidence="1">
    <location>
        <position position="378"/>
    </location>
</feature>
<keyword evidence="3" id="KW-0472">Membrane</keyword>
<keyword evidence="6" id="KW-1185">Reference proteome</keyword>
<dbReference type="Pfam" id="PF05362">
    <property type="entry name" value="Lon_C"/>
    <property type="match status" value="1"/>
</dbReference>
<protein>
    <recommendedName>
        <fullName evidence="1">endopeptidase La</fullName>
        <ecNumber evidence="1">3.4.21.53</ecNumber>
    </recommendedName>
</protein>
<keyword evidence="1" id="KW-0645">Protease</keyword>
<evidence type="ECO:0000313" key="5">
    <source>
        <dbReference type="EMBL" id="MDR6939256.1"/>
    </source>
</evidence>
<keyword evidence="3" id="KW-0812">Transmembrane</keyword>
<comment type="similarity">
    <text evidence="1">Belongs to the peptidase S16 family.</text>
</comment>
<feature type="compositionally biased region" description="Basic and acidic residues" evidence="2">
    <location>
        <begin position="8"/>
        <end position="18"/>
    </location>
</feature>
<dbReference type="SUPFAM" id="SSF50156">
    <property type="entry name" value="PDZ domain-like"/>
    <property type="match status" value="1"/>
</dbReference>
<evidence type="ECO:0000259" key="4">
    <source>
        <dbReference type="PROSITE" id="PS51786"/>
    </source>
</evidence>
<sequence length="444" mass="46748">MFFRRRRFAPEDSRDFRKPQPASNNLLQTCDIPDSEKDFAVSVEENAQFAVSVSEVKAGVGKTHPVSLRTLACSHTGRTILAGICFCIFVLLAMFLPSSFLVQTAGPAINVNSDIDGKPIVQISGVPTEPSETKLFMTTVSAWGAPTQGVPGAQALAALLKGDWQLIPLRAFYPPEVSADEVAAQNNQLMANSQDSAALLAFELAGFAVQMDVTVVGVDQKKPSGKVLQPGDVIRAIGVNSGHATVTDAKLTPIKSHYELAQILDRTPPKSRVKLEIERAGERKIVEFATLPYPPDNTGWVHPGSLLGVAITVENVKIPGKVEYIVEGIGGPSAGNMFTLALYDLLTPGSLGGKAKIAGTGTVAWDGDVGPIGGIVHKLRGAAKAGATDFLAPAENCGETIGMEPRGLNIWAVRSTDESIKVVKAIAAGDTAGLRTCKDVAGAS</sequence>
<dbReference type="InterPro" id="IPR008269">
    <property type="entry name" value="Lon_proteolytic"/>
</dbReference>
<name>A0ABU1T301_9ACTO</name>
<gene>
    <name evidence="5" type="ORF">J2S36_000799</name>
</gene>
<dbReference type="PROSITE" id="PS51786">
    <property type="entry name" value="LON_PROTEOLYTIC"/>
    <property type="match status" value="1"/>
</dbReference>
<keyword evidence="3" id="KW-1133">Transmembrane helix</keyword>
<dbReference type="Proteomes" id="UP001266099">
    <property type="component" value="Unassembled WGS sequence"/>
</dbReference>
<comment type="catalytic activity">
    <reaction evidence="1">
        <text>Hydrolysis of proteins in presence of ATP.</text>
        <dbReference type="EC" id="3.4.21.53"/>
    </reaction>
</comment>
<dbReference type="InterPro" id="IPR020568">
    <property type="entry name" value="Ribosomal_Su5_D2-typ_SF"/>
</dbReference>
<dbReference type="RefSeq" id="WP_309955803.1">
    <property type="nucleotide sequence ID" value="NZ_JAVDUJ010000001.1"/>
</dbReference>
<keyword evidence="1" id="KW-0720">Serine protease</keyword>
<dbReference type="Gene3D" id="3.30.230.10">
    <property type="match status" value="1"/>
</dbReference>
<feature type="domain" description="Lon proteolytic" evidence="4">
    <location>
        <begin position="326"/>
        <end position="426"/>
    </location>
</feature>
<proteinExistence type="inferred from homology"/>
<keyword evidence="1" id="KW-0378">Hydrolase</keyword>
<evidence type="ECO:0000256" key="2">
    <source>
        <dbReference type="SAM" id="MobiDB-lite"/>
    </source>
</evidence>
<reference evidence="5 6" key="1">
    <citation type="submission" date="2023-07" db="EMBL/GenBank/DDBJ databases">
        <title>Sequencing the genomes of 1000 actinobacteria strains.</title>
        <authorList>
            <person name="Klenk H.-P."/>
        </authorList>
    </citation>
    <scope>NUCLEOTIDE SEQUENCE [LARGE SCALE GENOMIC DNA]</scope>
    <source>
        <strain evidence="5 6">DSM 15539</strain>
    </source>
</reference>
<accession>A0ABU1T301</accession>
<dbReference type="SUPFAM" id="SSF54211">
    <property type="entry name" value="Ribosomal protein S5 domain 2-like"/>
    <property type="match status" value="1"/>
</dbReference>
<feature type="transmembrane region" description="Helical" evidence="3">
    <location>
        <begin position="79"/>
        <end position="102"/>
    </location>
</feature>
<feature type="region of interest" description="Disordered" evidence="2">
    <location>
        <begin position="1"/>
        <end position="24"/>
    </location>
</feature>
<dbReference type="EC" id="3.4.21.53" evidence="1"/>
<comment type="caution">
    <text evidence="5">The sequence shown here is derived from an EMBL/GenBank/DDBJ whole genome shotgun (WGS) entry which is preliminary data.</text>
</comment>
<organism evidence="5 6">
    <name type="scientific">Arcanobacterium hippocoleae</name>
    <dbReference type="NCBI Taxonomy" id="149017"/>
    <lineage>
        <taxon>Bacteria</taxon>
        <taxon>Bacillati</taxon>
        <taxon>Actinomycetota</taxon>
        <taxon>Actinomycetes</taxon>
        <taxon>Actinomycetales</taxon>
        <taxon>Actinomycetaceae</taxon>
        <taxon>Arcanobacterium</taxon>
    </lineage>
</organism>